<evidence type="ECO:0000313" key="1">
    <source>
        <dbReference type="EMBL" id="EJU03103.1"/>
    </source>
</evidence>
<keyword evidence="2" id="KW-1185">Reference proteome</keyword>
<dbReference type="Proteomes" id="UP000030653">
    <property type="component" value="Unassembled WGS sequence"/>
</dbReference>
<organism evidence="1 2">
    <name type="scientific">Dacryopinax primogenitus (strain DJM 731)</name>
    <name type="common">Brown rot fungus</name>
    <dbReference type="NCBI Taxonomy" id="1858805"/>
    <lineage>
        <taxon>Eukaryota</taxon>
        <taxon>Fungi</taxon>
        <taxon>Dikarya</taxon>
        <taxon>Basidiomycota</taxon>
        <taxon>Agaricomycotina</taxon>
        <taxon>Dacrymycetes</taxon>
        <taxon>Dacrymycetales</taxon>
        <taxon>Dacrymycetaceae</taxon>
        <taxon>Dacryopinax</taxon>
    </lineage>
</organism>
<proteinExistence type="predicted"/>
<dbReference type="AlphaFoldDB" id="M5GE96"/>
<protein>
    <submittedName>
        <fullName evidence="1">Uncharacterized protein</fullName>
    </submittedName>
</protein>
<dbReference type="RefSeq" id="XP_040629997.1">
    <property type="nucleotide sequence ID" value="XM_040772389.1"/>
</dbReference>
<gene>
    <name evidence="1" type="ORF">DACRYDRAFT_21420</name>
</gene>
<reference evidence="1 2" key="1">
    <citation type="journal article" date="2012" name="Science">
        <title>The Paleozoic origin of enzymatic lignin decomposition reconstructed from 31 fungal genomes.</title>
        <authorList>
            <person name="Floudas D."/>
            <person name="Binder M."/>
            <person name="Riley R."/>
            <person name="Barry K."/>
            <person name="Blanchette R.A."/>
            <person name="Henrissat B."/>
            <person name="Martinez A.T."/>
            <person name="Otillar R."/>
            <person name="Spatafora J.W."/>
            <person name="Yadav J.S."/>
            <person name="Aerts A."/>
            <person name="Benoit I."/>
            <person name="Boyd A."/>
            <person name="Carlson A."/>
            <person name="Copeland A."/>
            <person name="Coutinho P.M."/>
            <person name="de Vries R.P."/>
            <person name="Ferreira P."/>
            <person name="Findley K."/>
            <person name="Foster B."/>
            <person name="Gaskell J."/>
            <person name="Glotzer D."/>
            <person name="Gorecki P."/>
            <person name="Heitman J."/>
            <person name="Hesse C."/>
            <person name="Hori C."/>
            <person name="Igarashi K."/>
            <person name="Jurgens J.A."/>
            <person name="Kallen N."/>
            <person name="Kersten P."/>
            <person name="Kohler A."/>
            <person name="Kuees U."/>
            <person name="Kumar T.K.A."/>
            <person name="Kuo A."/>
            <person name="LaButti K."/>
            <person name="Larrondo L.F."/>
            <person name="Lindquist E."/>
            <person name="Ling A."/>
            <person name="Lombard V."/>
            <person name="Lucas S."/>
            <person name="Lundell T."/>
            <person name="Martin R."/>
            <person name="McLaughlin D.J."/>
            <person name="Morgenstern I."/>
            <person name="Morin E."/>
            <person name="Murat C."/>
            <person name="Nagy L.G."/>
            <person name="Nolan M."/>
            <person name="Ohm R.A."/>
            <person name="Patyshakuliyeva A."/>
            <person name="Rokas A."/>
            <person name="Ruiz-Duenas F.J."/>
            <person name="Sabat G."/>
            <person name="Salamov A."/>
            <person name="Samejima M."/>
            <person name="Schmutz J."/>
            <person name="Slot J.C."/>
            <person name="St John F."/>
            <person name="Stenlid J."/>
            <person name="Sun H."/>
            <person name="Sun S."/>
            <person name="Syed K."/>
            <person name="Tsang A."/>
            <person name="Wiebenga A."/>
            <person name="Young D."/>
            <person name="Pisabarro A."/>
            <person name="Eastwood D.C."/>
            <person name="Martin F."/>
            <person name="Cullen D."/>
            <person name="Grigoriev I.V."/>
            <person name="Hibbett D.S."/>
        </authorList>
    </citation>
    <scope>NUCLEOTIDE SEQUENCE [LARGE SCALE GENOMIC DNA]</scope>
    <source>
        <strain evidence="1 2">DJM-731 SS1</strain>
    </source>
</reference>
<evidence type="ECO:0000313" key="2">
    <source>
        <dbReference type="Proteomes" id="UP000030653"/>
    </source>
</evidence>
<accession>M5GE96</accession>
<dbReference type="GeneID" id="63687451"/>
<dbReference type="EMBL" id="JH795860">
    <property type="protein sequence ID" value="EJU03103.1"/>
    <property type="molecule type" value="Genomic_DNA"/>
</dbReference>
<dbReference type="HOGENOM" id="CLU_2454697_0_0_1"/>
<sequence>MDDQGWRTDDRAWMIEGRMGGYGTGGSPSCAFGDKHQHIAAGALSISQVDTSTTEDVYRQARCLNGTSSYSTSYYQSTARVWSLGSTPA</sequence>
<name>M5GE96_DACPD</name>